<organism evidence="7 8">
    <name type="scientific">Hahella chejuensis (strain KCTC 2396)</name>
    <dbReference type="NCBI Taxonomy" id="349521"/>
    <lineage>
        <taxon>Bacteria</taxon>
        <taxon>Pseudomonadati</taxon>
        <taxon>Pseudomonadota</taxon>
        <taxon>Gammaproteobacteria</taxon>
        <taxon>Oceanospirillales</taxon>
        <taxon>Hahellaceae</taxon>
        <taxon>Hahella</taxon>
    </lineage>
</organism>
<evidence type="ECO:0000256" key="3">
    <source>
        <dbReference type="ARBA" id="ARBA00022448"/>
    </source>
</evidence>
<dbReference type="GO" id="GO:0046872">
    <property type="term" value="F:metal ion binding"/>
    <property type="evidence" value="ECO:0007669"/>
    <property type="project" value="InterPro"/>
</dbReference>
<dbReference type="RefSeq" id="WP_011396292.1">
    <property type="nucleotide sequence ID" value="NC_007645.1"/>
</dbReference>
<evidence type="ECO:0000256" key="4">
    <source>
        <dbReference type="ARBA" id="ARBA00022729"/>
    </source>
</evidence>
<keyword evidence="4 6" id="KW-0732">Signal</keyword>
<dbReference type="eggNOG" id="COG4531">
    <property type="taxonomic scope" value="Bacteria"/>
</dbReference>
<dbReference type="KEGG" id="hch:HCH_02413"/>
<reference evidence="7 8" key="1">
    <citation type="journal article" date="2005" name="Nucleic Acids Res.">
        <title>Genomic blueprint of Hahella chejuensis, a marine microbe producing an algicidal agent.</title>
        <authorList>
            <person name="Jeong H."/>
            <person name="Yim J.H."/>
            <person name="Lee C."/>
            <person name="Choi S.-H."/>
            <person name="Park Y.K."/>
            <person name="Yoon S.H."/>
            <person name="Hur C.-G."/>
            <person name="Kang H.-Y."/>
            <person name="Kim D."/>
            <person name="Lee H.H."/>
            <person name="Park K.H."/>
            <person name="Park S.-H."/>
            <person name="Park H.-S."/>
            <person name="Lee H.K."/>
            <person name="Oh T.K."/>
            <person name="Kim J.F."/>
        </authorList>
    </citation>
    <scope>NUCLEOTIDE SEQUENCE [LARGE SCALE GENOMIC DNA]</scope>
    <source>
        <strain evidence="7 8">KCTC 2396</strain>
    </source>
</reference>
<dbReference type="OrthoDB" id="7346865at2"/>
<comment type="similarity">
    <text evidence="1">Belongs to the bacterial solute-binding protein 9 family.</text>
</comment>
<dbReference type="InterPro" id="IPR050492">
    <property type="entry name" value="Bact_metal-bind_prot9"/>
</dbReference>
<dbReference type="InterPro" id="IPR006127">
    <property type="entry name" value="ZnuA-like"/>
</dbReference>
<evidence type="ECO:0000313" key="7">
    <source>
        <dbReference type="EMBL" id="ABC29223.1"/>
    </source>
</evidence>
<dbReference type="PANTHER" id="PTHR42953:SF3">
    <property type="entry name" value="HIGH-AFFINITY ZINC UPTAKE SYSTEM PROTEIN ZNUA"/>
    <property type="match status" value="1"/>
</dbReference>
<keyword evidence="5" id="KW-0864">Zinc transport</keyword>
<dbReference type="InterPro" id="IPR006129">
    <property type="entry name" value="AdhesinB"/>
</dbReference>
<dbReference type="PANTHER" id="PTHR42953">
    <property type="entry name" value="HIGH-AFFINITY ZINC UPTAKE SYSTEM PROTEIN ZNUA-RELATED"/>
    <property type="match status" value="1"/>
</dbReference>
<dbReference type="GO" id="GO:0007155">
    <property type="term" value="P:cell adhesion"/>
    <property type="evidence" value="ECO:0007669"/>
    <property type="project" value="InterPro"/>
</dbReference>
<keyword evidence="5" id="KW-0862">Zinc</keyword>
<dbReference type="Proteomes" id="UP000000238">
    <property type="component" value="Chromosome"/>
</dbReference>
<feature type="chain" id="PRO_5004215109" description="High-affinity zinc uptake system protein ZnuA" evidence="6">
    <location>
        <begin position="28"/>
        <end position="305"/>
    </location>
</feature>
<name>Q2SJF1_HAHCH</name>
<evidence type="ECO:0000256" key="5">
    <source>
        <dbReference type="ARBA" id="ARBA00022906"/>
    </source>
</evidence>
<evidence type="ECO:0000313" key="8">
    <source>
        <dbReference type="Proteomes" id="UP000000238"/>
    </source>
</evidence>
<keyword evidence="5" id="KW-0406">Ion transport</keyword>
<dbReference type="PRINTS" id="PR00691">
    <property type="entry name" value="ADHESINB"/>
</dbReference>
<protein>
    <recommendedName>
        <fullName evidence="2">High-affinity zinc uptake system protein ZnuA</fullName>
    </recommendedName>
</protein>
<dbReference type="GO" id="GO:0006829">
    <property type="term" value="P:zinc ion transport"/>
    <property type="evidence" value="ECO:0007669"/>
    <property type="project" value="UniProtKB-KW"/>
</dbReference>
<evidence type="ECO:0000256" key="2">
    <source>
        <dbReference type="ARBA" id="ARBA00015915"/>
    </source>
</evidence>
<evidence type="ECO:0000256" key="1">
    <source>
        <dbReference type="ARBA" id="ARBA00011028"/>
    </source>
</evidence>
<sequence>MQSIIRTLSQLFKVLLLLNLSTLPAQAADKIKVLTSIKPLSLIVNEAFGDTVQVDYLLPPMASPHMYQLKPSDARRLQAADVFLWVGPELERFLPKILEKYSQLEKVDALSYLESSQDALLLAFNQSRQDDSHDHSHDGAHDPHVWLSANVAGAIALNLAETLSRIDPIGADYQALARKYQTQMRQLTDTSQMAAQQLSHKNLLTYHNGFNYFANELSLNIVDVVALQPETSPGARHLSEIKSKAISLQACIVVEPQYRAAAIDRFFTIPNLAITEIDPMGSEYTTYSDYYRGMVKRVLECLSNR</sequence>
<dbReference type="SUPFAM" id="SSF53807">
    <property type="entry name" value="Helical backbone' metal receptor"/>
    <property type="match status" value="1"/>
</dbReference>
<keyword evidence="3" id="KW-0813">Transport</keyword>
<proteinExistence type="inferred from homology"/>
<keyword evidence="8" id="KW-1185">Reference proteome</keyword>
<dbReference type="STRING" id="349521.HCH_02413"/>
<dbReference type="Gene3D" id="3.40.50.1980">
    <property type="entry name" value="Nitrogenase molybdenum iron protein domain"/>
    <property type="match status" value="2"/>
</dbReference>
<feature type="signal peptide" evidence="6">
    <location>
        <begin position="1"/>
        <end position="27"/>
    </location>
</feature>
<gene>
    <name evidence="7" type="ordered locus">HCH_02413</name>
</gene>
<dbReference type="AlphaFoldDB" id="Q2SJF1"/>
<dbReference type="HOGENOM" id="CLU_016838_1_2_6"/>
<dbReference type="Pfam" id="PF01297">
    <property type="entry name" value="ZnuA"/>
    <property type="match status" value="1"/>
</dbReference>
<evidence type="ECO:0000256" key="6">
    <source>
        <dbReference type="SAM" id="SignalP"/>
    </source>
</evidence>
<accession>Q2SJF1</accession>
<dbReference type="EMBL" id="CP000155">
    <property type="protein sequence ID" value="ABC29223.1"/>
    <property type="molecule type" value="Genomic_DNA"/>
</dbReference>